<dbReference type="SUPFAM" id="SSF53474">
    <property type="entry name" value="alpha/beta-Hydrolases"/>
    <property type="match status" value="1"/>
</dbReference>
<dbReference type="Gene3D" id="3.40.50.1820">
    <property type="entry name" value="alpha/beta hydrolase"/>
    <property type="match status" value="1"/>
</dbReference>
<dbReference type="InterPro" id="IPR050266">
    <property type="entry name" value="AB_hydrolase_sf"/>
</dbReference>
<dbReference type="Pfam" id="PF12697">
    <property type="entry name" value="Abhydrolase_6"/>
    <property type="match status" value="1"/>
</dbReference>
<dbReference type="PANTHER" id="PTHR43798">
    <property type="entry name" value="MONOACYLGLYCEROL LIPASE"/>
    <property type="match status" value="1"/>
</dbReference>
<reference evidence="2 3" key="1">
    <citation type="submission" date="2018-06" db="EMBL/GenBank/DDBJ databases">
        <title>NTM in soil in Japan.</title>
        <authorList>
            <person name="Ohya K."/>
        </authorList>
    </citation>
    <scope>NUCLEOTIDE SEQUENCE [LARGE SCALE GENOMIC DNA]</scope>
    <source>
        <strain evidence="2 3">GF28</strain>
    </source>
</reference>
<feature type="domain" description="AB hydrolase-1" evidence="1">
    <location>
        <begin position="38"/>
        <end position="272"/>
    </location>
</feature>
<sequence>MASNIDEDWSHGSEERLIATTLGSINVRIGGRQDGPAIVFWPSLLMTGSMWRYQYQHYAPTHRLVLIDPPGIGRSTPLTDTITLKQSADCLVELLDELFIDKCLFVGNSWGAIVAGVFAAQHPERLFGSVAANGTASAASTIDKIKLTPLIALLGLHATTPRWFVAVTQSSFAGKTARKSKRHFLDLLRCVLDENPKSMALQMRSILLGRDDTHAQLRAIDNVPVLVIAGEEDRQFSVATGRAVASAIRGSRFVVLPGTAHLSALESPGLFNGAVDDFLKGICTDG</sequence>
<name>A0A329M5P1_9MYCO</name>
<dbReference type="RefSeq" id="WP_112631885.1">
    <property type="nucleotide sequence ID" value="NZ_QMEV01000006.1"/>
</dbReference>
<dbReference type="OrthoDB" id="27092at2"/>
<proteinExistence type="predicted"/>
<dbReference type="Proteomes" id="UP000250915">
    <property type="component" value="Unassembled WGS sequence"/>
</dbReference>
<dbReference type="PRINTS" id="PR00111">
    <property type="entry name" value="ABHYDROLASE"/>
</dbReference>
<evidence type="ECO:0000313" key="2">
    <source>
        <dbReference type="EMBL" id="RAV14922.1"/>
    </source>
</evidence>
<keyword evidence="2" id="KW-0378">Hydrolase</keyword>
<dbReference type="GO" id="GO:0016787">
    <property type="term" value="F:hydrolase activity"/>
    <property type="evidence" value="ECO:0007669"/>
    <property type="project" value="UniProtKB-KW"/>
</dbReference>
<organism evidence="2 3">
    <name type="scientific">Mycobacterium colombiense</name>
    <dbReference type="NCBI Taxonomy" id="339268"/>
    <lineage>
        <taxon>Bacteria</taxon>
        <taxon>Bacillati</taxon>
        <taxon>Actinomycetota</taxon>
        <taxon>Actinomycetes</taxon>
        <taxon>Mycobacteriales</taxon>
        <taxon>Mycobacteriaceae</taxon>
        <taxon>Mycobacterium</taxon>
        <taxon>Mycobacterium avium complex (MAC)</taxon>
    </lineage>
</organism>
<evidence type="ECO:0000313" key="3">
    <source>
        <dbReference type="Proteomes" id="UP000250915"/>
    </source>
</evidence>
<dbReference type="PRINTS" id="PR00412">
    <property type="entry name" value="EPOXHYDRLASE"/>
</dbReference>
<dbReference type="InterPro" id="IPR000639">
    <property type="entry name" value="Epox_hydrolase-like"/>
</dbReference>
<protein>
    <submittedName>
        <fullName evidence="2">Alpha/beta hydrolase</fullName>
    </submittedName>
</protein>
<dbReference type="InterPro" id="IPR029058">
    <property type="entry name" value="AB_hydrolase_fold"/>
</dbReference>
<evidence type="ECO:0000259" key="1">
    <source>
        <dbReference type="Pfam" id="PF12697"/>
    </source>
</evidence>
<dbReference type="EMBL" id="QMEV01000006">
    <property type="protein sequence ID" value="RAV14922.1"/>
    <property type="molecule type" value="Genomic_DNA"/>
</dbReference>
<dbReference type="AlphaFoldDB" id="A0A329M5P1"/>
<gene>
    <name evidence="2" type="ORF">DQP57_04665</name>
</gene>
<comment type="caution">
    <text evidence="2">The sequence shown here is derived from an EMBL/GenBank/DDBJ whole genome shotgun (WGS) entry which is preliminary data.</text>
</comment>
<dbReference type="InterPro" id="IPR000073">
    <property type="entry name" value="AB_hydrolase_1"/>
</dbReference>
<accession>A0A329M5P1</accession>